<evidence type="ECO:0000313" key="3">
    <source>
        <dbReference type="EMBL" id="KAK1888955.1"/>
    </source>
</evidence>
<keyword evidence="2" id="KW-0812">Transmembrane</keyword>
<keyword evidence="2" id="KW-0472">Membrane</keyword>
<protein>
    <submittedName>
        <fullName evidence="3">Protein Teyrha-meyrha</fullName>
    </submittedName>
</protein>
<gene>
    <name evidence="3" type="ORF">KUDE01_013633</name>
</gene>
<dbReference type="AlphaFoldDB" id="A0AAD9BRT1"/>
<evidence type="ECO:0000256" key="1">
    <source>
        <dbReference type="SAM" id="MobiDB-lite"/>
    </source>
</evidence>
<sequence length="131" mass="14319">MVEFRRINTALVVILLLQFTVEMWWYIVAAVGLAALLIVIVAVIGWKKTKGGRTRMDDRIEQGLNPAVTQPSPENTADREEDVSYASVQSKEDDDEDDLVTYSTVKAPSSSSAGASADPSDLYATVNKPTK</sequence>
<accession>A0AAD9BRT1</accession>
<evidence type="ECO:0000256" key="2">
    <source>
        <dbReference type="SAM" id="Phobius"/>
    </source>
</evidence>
<dbReference type="EMBL" id="JASDAP010000017">
    <property type="protein sequence ID" value="KAK1888955.1"/>
    <property type="molecule type" value="Genomic_DNA"/>
</dbReference>
<comment type="caution">
    <text evidence="3">The sequence shown here is derived from an EMBL/GenBank/DDBJ whole genome shotgun (WGS) entry which is preliminary data.</text>
</comment>
<proteinExistence type="predicted"/>
<dbReference type="Proteomes" id="UP001228049">
    <property type="component" value="Unassembled WGS sequence"/>
</dbReference>
<keyword evidence="4" id="KW-1185">Reference proteome</keyword>
<reference evidence="3" key="1">
    <citation type="submission" date="2023-04" db="EMBL/GenBank/DDBJ databases">
        <title>Chromosome-level genome of Chaenocephalus aceratus.</title>
        <authorList>
            <person name="Park H."/>
        </authorList>
    </citation>
    <scope>NUCLEOTIDE SEQUENCE</scope>
    <source>
        <strain evidence="3">DE</strain>
        <tissue evidence="3">Muscle</tissue>
    </source>
</reference>
<feature type="transmembrane region" description="Helical" evidence="2">
    <location>
        <begin position="23"/>
        <end position="46"/>
    </location>
</feature>
<name>A0AAD9BRT1_DISEL</name>
<keyword evidence="2" id="KW-1133">Transmembrane helix</keyword>
<organism evidence="3 4">
    <name type="scientific">Dissostichus eleginoides</name>
    <name type="common">Patagonian toothfish</name>
    <name type="synonym">Dissostichus amissus</name>
    <dbReference type="NCBI Taxonomy" id="100907"/>
    <lineage>
        <taxon>Eukaryota</taxon>
        <taxon>Metazoa</taxon>
        <taxon>Chordata</taxon>
        <taxon>Craniata</taxon>
        <taxon>Vertebrata</taxon>
        <taxon>Euteleostomi</taxon>
        <taxon>Actinopterygii</taxon>
        <taxon>Neopterygii</taxon>
        <taxon>Teleostei</taxon>
        <taxon>Neoteleostei</taxon>
        <taxon>Acanthomorphata</taxon>
        <taxon>Eupercaria</taxon>
        <taxon>Perciformes</taxon>
        <taxon>Notothenioidei</taxon>
        <taxon>Nototheniidae</taxon>
        <taxon>Dissostichus</taxon>
    </lineage>
</organism>
<evidence type="ECO:0000313" key="4">
    <source>
        <dbReference type="Proteomes" id="UP001228049"/>
    </source>
</evidence>
<feature type="region of interest" description="Disordered" evidence="1">
    <location>
        <begin position="48"/>
        <end position="131"/>
    </location>
</feature>
<feature type="compositionally biased region" description="Low complexity" evidence="1">
    <location>
        <begin position="107"/>
        <end position="121"/>
    </location>
</feature>